<evidence type="ECO:0000256" key="3">
    <source>
        <dbReference type="ARBA" id="ARBA00022630"/>
    </source>
</evidence>
<comment type="similarity">
    <text evidence="1">Belongs to the PyrK family.</text>
</comment>
<keyword evidence="3" id="KW-0285">Flavoprotein</keyword>
<evidence type="ECO:0000256" key="8">
    <source>
        <dbReference type="ARBA" id="ARBA00023004"/>
    </source>
</evidence>
<dbReference type="InterPro" id="IPR017927">
    <property type="entry name" value="FAD-bd_FR_type"/>
</dbReference>
<keyword evidence="9" id="KW-0411">Iron-sulfur</keyword>
<evidence type="ECO:0000256" key="6">
    <source>
        <dbReference type="ARBA" id="ARBA00022827"/>
    </source>
</evidence>
<keyword evidence="13" id="KW-1185">Reference proteome</keyword>
<evidence type="ECO:0000256" key="9">
    <source>
        <dbReference type="ARBA" id="ARBA00023014"/>
    </source>
</evidence>
<dbReference type="Proteomes" id="UP001333102">
    <property type="component" value="Chromosome"/>
</dbReference>
<dbReference type="Gene3D" id="3.40.50.80">
    <property type="entry name" value="Nucleotide-binding domain of ferredoxin-NADP reductase (FNR) module"/>
    <property type="match status" value="1"/>
</dbReference>
<keyword evidence="5" id="KW-0479">Metal-binding</keyword>
<evidence type="ECO:0000256" key="1">
    <source>
        <dbReference type="ARBA" id="ARBA00006422"/>
    </source>
</evidence>
<evidence type="ECO:0000313" key="13">
    <source>
        <dbReference type="Proteomes" id="UP001333102"/>
    </source>
</evidence>
<evidence type="ECO:0000313" key="12">
    <source>
        <dbReference type="EMBL" id="WRP13401.1"/>
    </source>
</evidence>
<dbReference type="Gene3D" id="2.40.30.10">
    <property type="entry name" value="Translation factors"/>
    <property type="match status" value="1"/>
</dbReference>
<dbReference type="PANTHER" id="PTHR43513">
    <property type="entry name" value="DIHYDROOROTATE DEHYDROGENASE B (NAD(+)), ELECTRON TRANSFER SUBUNIT"/>
    <property type="match status" value="1"/>
</dbReference>
<dbReference type="SUPFAM" id="SSF52343">
    <property type="entry name" value="Ferredoxin reductase-like, C-terminal NADP-linked domain"/>
    <property type="match status" value="1"/>
</dbReference>
<proteinExistence type="inferred from homology"/>
<evidence type="ECO:0000256" key="5">
    <source>
        <dbReference type="ARBA" id="ARBA00022723"/>
    </source>
</evidence>
<comment type="cofactor">
    <cofactor evidence="10">
        <name>[2Fe-2S] cluster</name>
        <dbReference type="ChEBI" id="CHEBI:190135"/>
    </cofactor>
</comment>
<dbReference type="InterPro" id="IPR050353">
    <property type="entry name" value="PyrK_electron_transfer"/>
</dbReference>
<dbReference type="Pfam" id="PF10418">
    <property type="entry name" value="DHODB_Fe-S_bind"/>
    <property type="match status" value="1"/>
</dbReference>
<sequence>MALVRALVVRLERLAEAVVRLDFEAPELVGAQPGQFVHVLCREGTSSGPLLRRPYSLAGVDARQGVASIVVKAVGVGSRWLAARRPGDVLDVLGPLGRGFSIGVPGPTPGTVLLVGGGTGLAPLLFLAQRLAARGTGPEVTVVAGFRSRADVILEAALEATGARLVVATEDGSAGRRGTAAHVAQTLWQEASRVYACGPWGLLQAVERLRRADPRPVEVAVDTVMGCGAGVCLSCVVPWRRREGYRVTGWARACVEGPVFDAADLIWEGCPGAGA</sequence>
<dbReference type="Pfam" id="PF00175">
    <property type="entry name" value="NAD_binding_1"/>
    <property type="match status" value="1"/>
</dbReference>
<evidence type="ECO:0000256" key="4">
    <source>
        <dbReference type="ARBA" id="ARBA00022714"/>
    </source>
</evidence>
<gene>
    <name evidence="12" type="ORF">VLY81_08040</name>
</gene>
<dbReference type="PANTHER" id="PTHR43513:SF3">
    <property type="entry name" value="DIHYDROOROTATE DEHYDROGENASE B (NAD(+)), ELECTRON TRANSFER SUBUNIT-RELATED"/>
    <property type="match status" value="1"/>
</dbReference>
<organism evidence="12 13">
    <name type="scientific">Geochorda subterranea</name>
    <dbReference type="NCBI Taxonomy" id="3109564"/>
    <lineage>
        <taxon>Bacteria</taxon>
        <taxon>Bacillati</taxon>
        <taxon>Bacillota</taxon>
        <taxon>Limnochordia</taxon>
        <taxon>Limnochordales</taxon>
        <taxon>Geochordaceae</taxon>
        <taxon>Geochorda</taxon>
    </lineage>
</organism>
<evidence type="ECO:0000256" key="2">
    <source>
        <dbReference type="ARBA" id="ARBA00022448"/>
    </source>
</evidence>
<evidence type="ECO:0000259" key="11">
    <source>
        <dbReference type="PROSITE" id="PS51384"/>
    </source>
</evidence>
<keyword evidence="8" id="KW-0408">Iron</keyword>
<dbReference type="InterPro" id="IPR008333">
    <property type="entry name" value="Cbr1-like_FAD-bd_dom"/>
</dbReference>
<reference evidence="13" key="1">
    <citation type="submission" date="2023-12" db="EMBL/GenBank/DDBJ databases">
        <title>Novel isolates from deep terrestrial aquifers shed light on the physiology and ecology of the class Limnochordia.</title>
        <authorList>
            <person name="Karnachuk O.V."/>
            <person name="Lukina A.P."/>
            <person name="Avakyan M.R."/>
            <person name="Kadnikov V."/>
            <person name="Begmatov S."/>
            <person name="Beletsky A.V."/>
            <person name="Mardanov A.V."/>
            <person name="Ravin N.V."/>
        </authorList>
    </citation>
    <scope>NUCLEOTIDE SEQUENCE [LARGE SCALE GENOMIC DNA]</scope>
    <source>
        <strain evidence="13">LN</strain>
    </source>
</reference>
<keyword evidence="4" id="KW-0001">2Fe-2S</keyword>
<dbReference type="InterPro" id="IPR017938">
    <property type="entry name" value="Riboflavin_synthase-like_b-brl"/>
</dbReference>
<keyword evidence="7" id="KW-0249">Electron transport</keyword>
<name>A0ABZ1BKN9_9FIRM</name>
<dbReference type="InterPro" id="IPR037117">
    <property type="entry name" value="Dihydroorotate_DH_ele_sf"/>
</dbReference>
<keyword evidence="6" id="KW-0274">FAD</keyword>
<dbReference type="PROSITE" id="PS51384">
    <property type="entry name" value="FAD_FR"/>
    <property type="match status" value="1"/>
</dbReference>
<dbReference type="InterPro" id="IPR039261">
    <property type="entry name" value="FNR_nucleotide-bd"/>
</dbReference>
<keyword evidence="2" id="KW-0813">Transport</keyword>
<dbReference type="SUPFAM" id="SSF63380">
    <property type="entry name" value="Riboflavin synthase domain-like"/>
    <property type="match status" value="1"/>
</dbReference>
<feature type="domain" description="FAD-binding FR-type" evidence="11">
    <location>
        <begin position="1"/>
        <end position="102"/>
    </location>
</feature>
<dbReference type="Gene3D" id="2.10.240.10">
    <property type="entry name" value="Dihydroorotate dehydrogenase, electron transfer subunit"/>
    <property type="match status" value="1"/>
</dbReference>
<accession>A0ABZ1BKN9</accession>
<evidence type="ECO:0000256" key="10">
    <source>
        <dbReference type="ARBA" id="ARBA00034078"/>
    </source>
</evidence>
<dbReference type="PIRSF" id="PIRSF006816">
    <property type="entry name" value="Cyc3_hyd_g"/>
    <property type="match status" value="1"/>
</dbReference>
<dbReference type="Pfam" id="PF00970">
    <property type="entry name" value="FAD_binding_6"/>
    <property type="match status" value="1"/>
</dbReference>
<dbReference type="EMBL" id="CP141614">
    <property type="protein sequence ID" value="WRP13401.1"/>
    <property type="molecule type" value="Genomic_DNA"/>
</dbReference>
<dbReference type="InterPro" id="IPR019480">
    <property type="entry name" value="Dihydroorotate_DH_Fe-S-bd"/>
</dbReference>
<protein>
    <submittedName>
        <fullName evidence="12">Dihydroorotate dehydrogenase electron transfer subunit</fullName>
    </submittedName>
</protein>
<dbReference type="CDD" id="cd06218">
    <property type="entry name" value="DHOD_e_trans"/>
    <property type="match status" value="1"/>
</dbReference>
<evidence type="ECO:0000256" key="7">
    <source>
        <dbReference type="ARBA" id="ARBA00022982"/>
    </source>
</evidence>
<dbReference type="InterPro" id="IPR001433">
    <property type="entry name" value="OxRdtase_FAD/NAD-bd"/>
</dbReference>
<dbReference type="RefSeq" id="WP_324667646.1">
    <property type="nucleotide sequence ID" value="NZ_CP141614.1"/>
</dbReference>
<dbReference type="PRINTS" id="PR00409">
    <property type="entry name" value="PHDIOXRDTASE"/>
</dbReference>
<dbReference type="InterPro" id="IPR012165">
    <property type="entry name" value="Cyt_c3_hydrogenase_gsu"/>
</dbReference>